<dbReference type="AlphaFoldDB" id="A6KGV4"/>
<sequence length="54" mass="5966">MKLEMEAPPFPPFSLFPSCLPPSPSLSFWGLRSTQDNAQSWDAQGRLENRVGGS</sequence>
<reference evidence="1 2" key="1">
    <citation type="submission" date="2005-07" db="EMBL/GenBank/DDBJ databases">
        <authorList>
            <person name="Mural R.J."/>
            <person name="Li P.W."/>
            <person name="Adams M.D."/>
            <person name="Amanatides P.G."/>
            <person name="Baden-Tillson H."/>
            <person name="Barnstead M."/>
            <person name="Chin S.H."/>
            <person name="Dew I."/>
            <person name="Evans C.A."/>
            <person name="Ferriera S."/>
            <person name="Flanigan M."/>
            <person name="Fosler C."/>
            <person name="Glodek A."/>
            <person name="Gu Z."/>
            <person name="Holt R.A."/>
            <person name="Jennings D."/>
            <person name="Kraft C.L."/>
            <person name="Lu F."/>
            <person name="Nguyen T."/>
            <person name="Nusskern D.R."/>
            <person name="Pfannkoch C.M."/>
            <person name="Sitter C."/>
            <person name="Sutton G.G."/>
            <person name="Venter J.C."/>
            <person name="Wang Z."/>
            <person name="Woodage T."/>
            <person name="Zheng X.H."/>
            <person name="Zhong F."/>
        </authorList>
    </citation>
    <scope>NUCLEOTIDE SEQUENCE [LARGE SCALE GENOMIC DNA]</scope>
    <source>
        <strain>BN</strain>
        <strain evidence="2">Sprague-Dawley</strain>
    </source>
</reference>
<dbReference type="EMBL" id="CH474049">
    <property type="protein sequence ID" value="EDM14183.1"/>
    <property type="molecule type" value="Genomic_DNA"/>
</dbReference>
<accession>A6KGV4</accession>
<dbReference type="Proteomes" id="UP000234681">
    <property type="component" value="Chromosome 15"/>
</dbReference>
<gene>
    <name evidence="1" type="ORF">rCG_23549</name>
</gene>
<evidence type="ECO:0000313" key="2">
    <source>
        <dbReference type="Proteomes" id="UP000234681"/>
    </source>
</evidence>
<organism evidence="1 2">
    <name type="scientific">Rattus norvegicus</name>
    <name type="common">Rat</name>
    <dbReference type="NCBI Taxonomy" id="10116"/>
    <lineage>
        <taxon>Eukaryota</taxon>
        <taxon>Metazoa</taxon>
        <taxon>Chordata</taxon>
        <taxon>Craniata</taxon>
        <taxon>Vertebrata</taxon>
        <taxon>Euteleostomi</taxon>
        <taxon>Mammalia</taxon>
        <taxon>Eutheria</taxon>
        <taxon>Euarchontoglires</taxon>
        <taxon>Glires</taxon>
        <taxon>Rodentia</taxon>
        <taxon>Myomorpha</taxon>
        <taxon>Muroidea</taxon>
        <taxon>Muridae</taxon>
        <taxon>Murinae</taxon>
        <taxon>Rattus</taxon>
    </lineage>
</organism>
<evidence type="ECO:0000313" key="1">
    <source>
        <dbReference type="EMBL" id="EDM14183.1"/>
    </source>
</evidence>
<proteinExistence type="predicted"/>
<name>A6KGV4_RAT</name>
<protein>
    <submittedName>
        <fullName evidence="1">RCG23549</fullName>
    </submittedName>
</protein>